<keyword evidence="14" id="KW-1185">Reference proteome</keyword>
<dbReference type="PROSITE" id="PS50113">
    <property type="entry name" value="PAC"/>
    <property type="match status" value="1"/>
</dbReference>
<dbReference type="InterPro" id="IPR029787">
    <property type="entry name" value="Nucleotide_cyclase"/>
</dbReference>
<feature type="domain" description="PAS" evidence="10">
    <location>
        <begin position="293"/>
        <end position="362"/>
    </location>
</feature>
<evidence type="ECO:0000259" key="11">
    <source>
        <dbReference type="PROSITE" id="PS50113"/>
    </source>
</evidence>
<dbReference type="PROSITE" id="PS00452">
    <property type="entry name" value="GUANYLATE_CYCLASE_1"/>
    <property type="match status" value="1"/>
</dbReference>
<dbReference type="AlphaFoldDB" id="I3CL14"/>
<feature type="domain" description="Guanylate cyclase" evidence="12">
    <location>
        <begin position="455"/>
        <end position="582"/>
    </location>
</feature>
<proteinExistence type="inferred from homology"/>
<keyword evidence="6 7" id="KW-0456">Lyase</keyword>
<dbReference type="SUPFAM" id="SSF55073">
    <property type="entry name" value="Nucleotide cyclase"/>
    <property type="match status" value="1"/>
</dbReference>
<keyword evidence="2 9" id="KW-0812">Transmembrane</keyword>
<evidence type="ECO:0000256" key="1">
    <source>
        <dbReference type="ARBA" id="ARBA00004370"/>
    </source>
</evidence>
<accession>I3CL14</accession>
<dbReference type="InterPro" id="IPR050401">
    <property type="entry name" value="Cyclic_nucleotide_synthase"/>
</dbReference>
<dbReference type="CDD" id="cd07302">
    <property type="entry name" value="CHD"/>
    <property type="match status" value="1"/>
</dbReference>
<dbReference type="InterPro" id="IPR018297">
    <property type="entry name" value="A/G_cyclase_CS"/>
</dbReference>
<dbReference type="CDD" id="cd00130">
    <property type="entry name" value="PAS"/>
    <property type="match status" value="1"/>
</dbReference>
<dbReference type="Pfam" id="PF19443">
    <property type="entry name" value="DAHL"/>
    <property type="match status" value="1"/>
</dbReference>
<evidence type="ECO:0000256" key="6">
    <source>
        <dbReference type="ARBA" id="ARBA00023239"/>
    </source>
</evidence>
<keyword evidence="5 9" id="KW-0472">Membrane</keyword>
<dbReference type="Pfam" id="PF00211">
    <property type="entry name" value="Guanylate_cyc"/>
    <property type="match status" value="1"/>
</dbReference>
<dbReference type="GO" id="GO:0009190">
    <property type="term" value="P:cyclic nucleotide biosynthetic process"/>
    <property type="evidence" value="ECO:0007669"/>
    <property type="project" value="InterPro"/>
</dbReference>
<name>I3CL14_9GAMM</name>
<evidence type="ECO:0000256" key="8">
    <source>
        <dbReference type="SAM" id="Coils"/>
    </source>
</evidence>
<dbReference type="PANTHER" id="PTHR11920">
    <property type="entry name" value="GUANYLYL CYCLASE"/>
    <property type="match status" value="1"/>
</dbReference>
<dbReference type="InterPro" id="IPR001610">
    <property type="entry name" value="PAC"/>
</dbReference>
<dbReference type="GO" id="GO:0016020">
    <property type="term" value="C:membrane"/>
    <property type="evidence" value="ECO:0007669"/>
    <property type="project" value="UniProtKB-SubCell"/>
</dbReference>
<feature type="coiled-coil region" evidence="8">
    <location>
        <begin position="403"/>
        <end position="430"/>
    </location>
</feature>
<dbReference type="PROSITE" id="PS50112">
    <property type="entry name" value="PAS"/>
    <property type="match status" value="1"/>
</dbReference>
<dbReference type="HOGENOM" id="CLU_437905_0_0_6"/>
<dbReference type="GO" id="GO:0004016">
    <property type="term" value="F:adenylate cyclase activity"/>
    <property type="evidence" value="ECO:0007669"/>
    <property type="project" value="UniProtKB-ARBA"/>
</dbReference>
<comment type="subcellular location">
    <subcellularLocation>
        <location evidence="1">Membrane</location>
    </subcellularLocation>
</comment>
<keyword evidence="4 9" id="KW-1133">Transmembrane helix</keyword>
<dbReference type="InterPro" id="IPR000700">
    <property type="entry name" value="PAS-assoc_C"/>
</dbReference>
<evidence type="ECO:0000259" key="10">
    <source>
        <dbReference type="PROSITE" id="PS50112"/>
    </source>
</evidence>
<dbReference type="InterPro" id="IPR000014">
    <property type="entry name" value="PAS"/>
</dbReference>
<evidence type="ECO:0000256" key="7">
    <source>
        <dbReference type="RuleBase" id="RU000405"/>
    </source>
</evidence>
<feature type="transmembrane region" description="Helical" evidence="9">
    <location>
        <begin position="260"/>
        <end position="279"/>
    </location>
</feature>
<evidence type="ECO:0000313" key="14">
    <source>
        <dbReference type="Proteomes" id="UP000005744"/>
    </source>
</evidence>
<protein>
    <submittedName>
        <fullName evidence="13">PAS domain S-box</fullName>
    </submittedName>
</protein>
<dbReference type="GO" id="GO:0000166">
    <property type="term" value="F:nucleotide binding"/>
    <property type="evidence" value="ECO:0007669"/>
    <property type="project" value="UniProtKB-KW"/>
</dbReference>
<dbReference type="RefSeq" id="WP_002692257.1">
    <property type="nucleotide sequence ID" value="NZ_JH600070.1"/>
</dbReference>
<evidence type="ECO:0000313" key="13">
    <source>
        <dbReference type="EMBL" id="EIJ44307.1"/>
    </source>
</evidence>
<dbReference type="PANTHER" id="PTHR11920:SF335">
    <property type="entry name" value="GUANYLATE CYCLASE"/>
    <property type="match status" value="1"/>
</dbReference>
<feature type="coiled-coil region" evidence="8">
    <location>
        <begin position="66"/>
        <end position="122"/>
    </location>
</feature>
<sequence length="639" mass="73642">MILAFVRNSVFVIGTILLIAFFWANIQAINHTEHEQFISNARLLKAGYATLNQDVLKVRYGIVNHYDDLNKSLNQLTELLNDLQHYPRFLTATETLQLARYLEEQQASVKQKKQLLESFKSLDASYKGSFFYFPTFINELKLKLSQRKNSLLIDSNLEQLRRDILYYNTSPNEALKHTIENTVSELETLLLDSRTNDPTQGTMDDVNRLHQHVQLILMNKPALDEQLQELVTLPADYYTEPLFTAYSHYYQQAQERVKQYEYYLVALIISILLIILGFFSHKFRIYQRNAQQAQQQLQSLFEHSQEGFFQRTSDGHYLSVNPALARIFGFETPNALIHAFSKGYQRYVAPEQLSDIIHLLKKQDYVKNHESQIYRQQGTTAWIRENIHAVRNPNGDLLYYEGIVEDISERKQLEDNIRQEKQLTERLLTTVLPTPIAKQVKAGKPLQAEYVEESTVLFADLVGFTNLTHRLPPQEYVDLLNQIFNTFDKLAEAYRLEKIKTIGDAYMVAGGVPTARLDHAQAIADMALDMRDAVRQFRAVIGENFDVRIGIHSGAVVAGVIGTKRFNYDLWGDTVNIASQMESTGLAGCIQVSETTYQLLRQEYLFTSRGTLDLKGKTKTQTYLLKNKKWQVVHNRQSA</sequence>
<evidence type="ECO:0000256" key="2">
    <source>
        <dbReference type="ARBA" id="ARBA00022692"/>
    </source>
</evidence>
<dbReference type="Gene3D" id="3.30.70.1230">
    <property type="entry name" value="Nucleotide cyclase"/>
    <property type="match status" value="1"/>
</dbReference>
<feature type="domain" description="PAC" evidence="11">
    <location>
        <begin position="367"/>
        <end position="419"/>
    </location>
</feature>
<dbReference type="GO" id="GO:0035556">
    <property type="term" value="P:intracellular signal transduction"/>
    <property type="evidence" value="ECO:0007669"/>
    <property type="project" value="InterPro"/>
</dbReference>
<dbReference type="Gene3D" id="3.30.450.20">
    <property type="entry name" value="PAS domain"/>
    <property type="match status" value="1"/>
</dbReference>
<dbReference type="Proteomes" id="UP000005744">
    <property type="component" value="Unassembled WGS sequence"/>
</dbReference>
<gene>
    <name evidence="13" type="ORF">BegalDRAFT_3497</name>
</gene>
<dbReference type="eggNOG" id="COG2114">
    <property type="taxonomic scope" value="Bacteria"/>
</dbReference>
<comment type="similarity">
    <text evidence="7">Belongs to the adenylyl cyclase class-4/guanylyl cyclase family.</text>
</comment>
<evidence type="ECO:0000256" key="3">
    <source>
        <dbReference type="ARBA" id="ARBA00022741"/>
    </source>
</evidence>
<dbReference type="EMBL" id="JH600070">
    <property type="protein sequence ID" value="EIJ44307.1"/>
    <property type="molecule type" value="Genomic_DNA"/>
</dbReference>
<dbReference type="InterPro" id="IPR035965">
    <property type="entry name" value="PAS-like_dom_sf"/>
</dbReference>
<dbReference type="InterPro" id="IPR045812">
    <property type="entry name" value="DAHL"/>
</dbReference>
<dbReference type="InterPro" id="IPR001054">
    <property type="entry name" value="A/G_cyclase"/>
</dbReference>
<evidence type="ECO:0000256" key="5">
    <source>
        <dbReference type="ARBA" id="ARBA00023136"/>
    </source>
</evidence>
<evidence type="ECO:0000259" key="12">
    <source>
        <dbReference type="PROSITE" id="PS50125"/>
    </source>
</evidence>
<dbReference type="SUPFAM" id="SSF55785">
    <property type="entry name" value="PYP-like sensor domain (PAS domain)"/>
    <property type="match status" value="1"/>
</dbReference>
<evidence type="ECO:0000256" key="9">
    <source>
        <dbReference type="SAM" id="Phobius"/>
    </source>
</evidence>
<dbReference type="SMART" id="SM00044">
    <property type="entry name" value="CYCc"/>
    <property type="match status" value="1"/>
</dbReference>
<dbReference type="PROSITE" id="PS50125">
    <property type="entry name" value="GUANYLATE_CYCLASE_2"/>
    <property type="match status" value="1"/>
</dbReference>
<reference evidence="13 14" key="1">
    <citation type="submission" date="2011-11" db="EMBL/GenBank/DDBJ databases">
        <title>Improved High-Quality Draft sequence of Beggiatoa alba B18lD.</title>
        <authorList>
            <consortium name="US DOE Joint Genome Institute"/>
            <person name="Lucas S."/>
            <person name="Han J."/>
            <person name="Lapidus A."/>
            <person name="Cheng J.-F."/>
            <person name="Goodwin L."/>
            <person name="Pitluck S."/>
            <person name="Peters L."/>
            <person name="Mikhailova N."/>
            <person name="Held B."/>
            <person name="Detter J.C."/>
            <person name="Han C."/>
            <person name="Tapia R."/>
            <person name="Land M."/>
            <person name="Hauser L."/>
            <person name="Kyrpides N."/>
            <person name="Ivanova N."/>
            <person name="Pagani I."/>
            <person name="Samuel K."/>
            <person name="Teske A."/>
            <person name="Mueller J."/>
            <person name="Woyke T."/>
        </authorList>
    </citation>
    <scope>NUCLEOTIDE SEQUENCE [LARGE SCALE GENOMIC DNA]</scope>
    <source>
        <strain evidence="13 14">B18LD</strain>
    </source>
</reference>
<dbReference type="SMART" id="SM00086">
    <property type="entry name" value="PAC"/>
    <property type="match status" value="1"/>
</dbReference>
<dbReference type="OrthoDB" id="9806704at2"/>
<dbReference type="Pfam" id="PF13426">
    <property type="entry name" value="PAS_9"/>
    <property type="match status" value="1"/>
</dbReference>
<organism evidence="13 14">
    <name type="scientific">Beggiatoa alba B18LD</name>
    <dbReference type="NCBI Taxonomy" id="395493"/>
    <lineage>
        <taxon>Bacteria</taxon>
        <taxon>Pseudomonadati</taxon>
        <taxon>Pseudomonadota</taxon>
        <taxon>Gammaproteobacteria</taxon>
        <taxon>Thiotrichales</taxon>
        <taxon>Thiotrichaceae</taxon>
        <taxon>Beggiatoa</taxon>
    </lineage>
</organism>
<keyword evidence="3" id="KW-0547">Nucleotide-binding</keyword>
<dbReference type="eggNOG" id="COG2202">
    <property type="taxonomic scope" value="Bacteria"/>
</dbReference>
<evidence type="ECO:0000256" key="4">
    <source>
        <dbReference type="ARBA" id="ARBA00022989"/>
    </source>
</evidence>
<dbReference type="NCBIfam" id="TIGR00229">
    <property type="entry name" value="sensory_box"/>
    <property type="match status" value="1"/>
</dbReference>
<keyword evidence="8" id="KW-0175">Coiled coil</keyword>
<dbReference type="STRING" id="395493.BegalDRAFT_3497"/>